<dbReference type="AlphaFoldDB" id="A0A3N1HM17"/>
<dbReference type="Proteomes" id="UP000276232">
    <property type="component" value="Unassembled WGS sequence"/>
</dbReference>
<evidence type="ECO:0000313" key="2">
    <source>
        <dbReference type="EMBL" id="ROP43603.1"/>
    </source>
</evidence>
<accession>A0A3N1HM17</accession>
<protein>
    <submittedName>
        <fullName evidence="2">Uncharacterized protein</fullName>
    </submittedName>
</protein>
<keyword evidence="3" id="KW-1185">Reference proteome</keyword>
<feature type="signal peptide" evidence="1">
    <location>
        <begin position="1"/>
        <end position="25"/>
    </location>
</feature>
<organism evidence="2 3">
    <name type="scientific">Pseudokineococcus lusitanus</name>
    <dbReference type="NCBI Taxonomy" id="763993"/>
    <lineage>
        <taxon>Bacteria</taxon>
        <taxon>Bacillati</taxon>
        <taxon>Actinomycetota</taxon>
        <taxon>Actinomycetes</taxon>
        <taxon>Kineosporiales</taxon>
        <taxon>Kineosporiaceae</taxon>
        <taxon>Pseudokineococcus</taxon>
    </lineage>
</organism>
<reference evidence="2 3" key="1">
    <citation type="journal article" date="2015" name="Stand. Genomic Sci.">
        <title>Genomic Encyclopedia of Bacterial and Archaeal Type Strains, Phase III: the genomes of soil and plant-associated and newly described type strains.</title>
        <authorList>
            <person name="Whitman W.B."/>
            <person name="Woyke T."/>
            <person name="Klenk H.P."/>
            <person name="Zhou Y."/>
            <person name="Lilburn T.G."/>
            <person name="Beck B.J."/>
            <person name="De Vos P."/>
            <person name="Vandamme P."/>
            <person name="Eisen J.A."/>
            <person name="Garrity G."/>
            <person name="Hugenholtz P."/>
            <person name="Kyrpides N.C."/>
        </authorList>
    </citation>
    <scope>NUCLEOTIDE SEQUENCE [LARGE SCALE GENOMIC DNA]</scope>
    <source>
        <strain evidence="2 3">CECT 7306</strain>
    </source>
</reference>
<comment type="caution">
    <text evidence="2">The sequence shown here is derived from an EMBL/GenBank/DDBJ whole genome shotgun (WGS) entry which is preliminary data.</text>
</comment>
<dbReference type="InParanoid" id="A0A3N1HM17"/>
<dbReference type="OrthoDB" id="3830661at2"/>
<feature type="chain" id="PRO_5039362388" evidence="1">
    <location>
        <begin position="26"/>
        <end position="231"/>
    </location>
</feature>
<gene>
    <name evidence="2" type="ORF">EDC03_1196</name>
</gene>
<evidence type="ECO:0000256" key="1">
    <source>
        <dbReference type="SAM" id="SignalP"/>
    </source>
</evidence>
<sequence>MRSPLRRLAAALSVTTLLAAGAVTAALPATASSTTAAAACRTSLDLPGRVSIDRPLHQARIAINDRCGVDQASFQVVGPKGYSTTFDFDLTRTDKYARWDIPSTLAPGTYTARSATPGYVPTTAVLKYGSKISFAAYRFYDEPGIDSNVVYMEACASYYNASRGQYLPWRDHRVVLENTDRFGGYRYLSTVRTGADGCALTAVPNKYLSTYRVTSYETANIFSRTSAGITI</sequence>
<keyword evidence="1" id="KW-0732">Signal</keyword>
<dbReference type="EMBL" id="RJKN01000003">
    <property type="protein sequence ID" value="ROP43603.1"/>
    <property type="molecule type" value="Genomic_DNA"/>
</dbReference>
<evidence type="ECO:0000313" key="3">
    <source>
        <dbReference type="Proteomes" id="UP000276232"/>
    </source>
</evidence>
<name>A0A3N1HM17_9ACTN</name>
<proteinExistence type="predicted"/>
<dbReference type="RefSeq" id="WP_123379338.1">
    <property type="nucleotide sequence ID" value="NZ_RJKN01000003.1"/>
</dbReference>